<accession>A0A4Y2LAL9</accession>
<keyword evidence="2" id="KW-1185">Reference proteome</keyword>
<proteinExistence type="predicted"/>
<comment type="caution">
    <text evidence="1">The sequence shown here is derived from an EMBL/GenBank/DDBJ whole genome shotgun (WGS) entry which is preliminary data.</text>
</comment>
<evidence type="ECO:0000313" key="2">
    <source>
        <dbReference type="Proteomes" id="UP000499080"/>
    </source>
</evidence>
<dbReference type="Proteomes" id="UP000499080">
    <property type="component" value="Unassembled WGS sequence"/>
</dbReference>
<organism evidence="1 2">
    <name type="scientific">Araneus ventricosus</name>
    <name type="common">Orbweaver spider</name>
    <name type="synonym">Epeira ventricosa</name>
    <dbReference type="NCBI Taxonomy" id="182803"/>
    <lineage>
        <taxon>Eukaryota</taxon>
        <taxon>Metazoa</taxon>
        <taxon>Ecdysozoa</taxon>
        <taxon>Arthropoda</taxon>
        <taxon>Chelicerata</taxon>
        <taxon>Arachnida</taxon>
        <taxon>Araneae</taxon>
        <taxon>Araneomorphae</taxon>
        <taxon>Entelegynae</taxon>
        <taxon>Araneoidea</taxon>
        <taxon>Araneidae</taxon>
        <taxon>Araneus</taxon>
    </lineage>
</organism>
<evidence type="ECO:0000313" key="1">
    <source>
        <dbReference type="EMBL" id="GBN11514.1"/>
    </source>
</evidence>
<dbReference type="OrthoDB" id="6432094at2759"/>
<dbReference type="EMBL" id="BGPR01005585">
    <property type="protein sequence ID" value="GBN11514.1"/>
    <property type="molecule type" value="Genomic_DNA"/>
</dbReference>
<dbReference type="AlphaFoldDB" id="A0A4Y2LAL9"/>
<name>A0A4Y2LAL9_ARAVE</name>
<protein>
    <submittedName>
        <fullName evidence="1">Uncharacterized protein</fullName>
    </submittedName>
</protein>
<gene>
    <name evidence="1" type="ORF">AVEN_194009_1</name>
</gene>
<reference evidence="1 2" key="1">
    <citation type="journal article" date="2019" name="Sci. Rep.">
        <title>Orb-weaving spider Araneus ventricosus genome elucidates the spidroin gene catalogue.</title>
        <authorList>
            <person name="Kono N."/>
            <person name="Nakamura H."/>
            <person name="Ohtoshi R."/>
            <person name="Moran D.A.P."/>
            <person name="Shinohara A."/>
            <person name="Yoshida Y."/>
            <person name="Fujiwara M."/>
            <person name="Mori M."/>
            <person name="Tomita M."/>
            <person name="Arakawa K."/>
        </authorList>
    </citation>
    <scope>NUCLEOTIDE SEQUENCE [LARGE SCALE GENOMIC DNA]</scope>
</reference>
<sequence>MYGSQVWGSTSLMNIKKLQVFQNKQLMHIVNAPWYVRRKVIHDDLKIEPISEFIKKTSTRFFNKIPQIGNELLQTQAYDPAPPVQGNVLELLWMRSLLTCHKSKDLEQVQLLPIWVFKFFLNFHFELC</sequence>